<comment type="subcellular location">
    <subcellularLocation>
        <location evidence="1">Membrane</location>
    </subcellularLocation>
</comment>
<evidence type="ECO:0000256" key="2">
    <source>
        <dbReference type="ARBA" id="ARBA00022448"/>
    </source>
</evidence>
<feature type="transmembrane region" description="Helical" evidence="9">
    <location>
        <begin position="267"/>
        <end position="288"/>
    </location>
</feature>
<organism evidence="12">
    <name type="scientific">Chaetoceros debilis</name>
    <dbReference type="NCBI Taxonomy" id="122233"/>
    <lineage>
        <taxon>Eukaryota</taxon>
        <taxon>Sar</taxon>
        <taxon>Stramenopiles</taxon>
        <taxon>Ochrophyta</taxon>
        <taxon>Bacillariophyta</taxon>
        <taxon>Coscinodiscophyceae</taxon>
        <taxon>Chaetocerotophycidae</taxon>
        <taxon>Chaetocerotales</taxon>
        <taxon>Chaetocerotaceae</taxon>
        <taxon>Chaetoceros</taxon>
    </lineage>
</organism>
<dbReference type="AlphaFoldDB" id="A0A7S3Q2Z3"/>
<evidence type="ECO:0000256" key="5">
    <source>
        <dbReference type="ARBA" id="ARBA00022982"/>
    </source>
</evidence>
<evidence type="ECO:0000256" key="6">
    <source>
        <dbReference type="ARBA" id="ARBA00022989"/>
    </source>
</evidence>
<dbReference type="PANTHER" id="PTHR23130">
    <property type="entry name" value="CYTOCHROME B561 AND DOMON DOMAIN-CONTAINING PROTEIN"/>
    <property type="match status" value="1"/>
</dbReference>
<dbReference type="InterPro" id="IPR005018">
    <property type="entry name" value="DOMON_domain"/>
</dbReference>
<evidence type="ECO:0000256" key="1">
    <source>
        <dbReference type="ARBA" id="ARBA00004370"/>
    </source>
</evidence>
<dbReference type="PROSITE" id="PS50836">
    <property type="entry name" value="DOMON"/>
    <property type="match status" value="1"/>
</dbReference>
<keyword evidence="5" id="KW-0249">Electron transport</keyword>
<dbReference type="Pfam" id="PF03351">
    <property type="entry name" value="DOMON"/>
    <property type="match status" value="1"/>
</dbReference>
<dbReference type="SMART" id="SM00665">
    <property type="entry name" value="B561"/>
    <property type="match status" value="1"/>
</dbReference>
<keyword evidence="3 9" id="KW-0812">Transmembrane</keyword>
<evidence type="ECO:0000256" key="3">
    <source>
        <dbReference type="ARBA" id="ARBA00022692"/>
    </source>
</evidence>
<dbReference type="GO" id="GO:0016020">
    <property type="term" value="C:membrane"/>
    <property type="evidence" value="ECO:0007669"/>
    <property type="project" value="UniProtKB-SubCell"/>
</dbReference>
<dbReference type="InterPro" id="IPR045266">
    <property type="entry name" value="DOH_DOMON"/>
</dbReference>
<evidence type="ECO:0000256" key="4">
    <source>
        <dbReference type="ARBA" id="ARBA00022729"/>
    </source>
</evidence>
<evidence type="ECO:0000256" key="10">
    <source>
        <dbReference type="SAM" id="SignalP"/>
    </source>
</evidence>
<dbReference type="EMBL" id="HBIO01011296">
    <property type="protein sequence ID" value="CAE0463943.1"/>
    <property type="molecule type" value="Transcribed_RNA"/>
</dbReference>
<evidence type="ECO:0000256" key="8">
    <source>
        <dbReference type="SAM" id="MobiDB-lite"/>
    </source>
</evidence>
<protein>
    <recommendedName>
        <fullName evidence="11">DOMON domain-containing protein</fullName>
    </recommendedName>
</protein>
<evidence type="ECO:0000259" key="11">
    <source>
        <dbReference type="PROSITE" id="PS50836"/>
    </source>
</evidence>
<feature type="domain" description="DOMON" evidence="11">
    <location>
        <begin position="60"/>
        <end position="180"/>
    </location>
</feature>
<dbReference type="SMART" id="SM00664">
    <property type="entry name" value="DoH"/>
    <property type="match status" value="1"/>
</dbReference>
<feature type="transmembrane region" description="Helical" evidence="9">
    <location>
        <begin position="440"/>
        <end position="460"/>
    </location>
</feature>
<accession>A0A7S3Q2Z3</accession>
<reference evidence="12" key="1">
    <citation type="submission" date="2021-01" db="EMBL/GenBank/DDBJ databases">
        <authorList>
            <person name="Corre E."/>
            <person name="Pelletier E."/>
            <person name="Niang G."/>
            <person name="Scheremetjew M."/>
            <person name="Finn R."/>
            <person name="Kale V."/>
            <person name="Holt S."/>
            <person name="Cochrane G."/>
            <person name="Meng A."/>
            <person name="Brown T."/>
            <person name="Cohen L."/>
        </authorList>
    </citation>
    <scope>NUCLEOTIDE SEQUENCE</scope>
    <source>
        <strain evidence="12">MM31A-1</strain>
    </source>
</reference>
<feature type="transmembrane region" description="Helical" evidence="9">
    <location>
        <begin position="402"/>
        <end position="420"/>
    </location>
</feature>
<dbReference type="Gene3D" id="1.20.120.1770">
    <property type="match status" value="1"/>
</dbReference>
<feature type="chain" id="PRO_5030571565" description="DOMON domain-containing protein" evidence="10">
    <location>
        <begin position="26"/>
        <end position="471"/>
    </location>
</feature>
<dbReference type="InterPro" id="IPR006593">
    <property type="entry name" value="Cyt_b561/ferric_Rdtase_TM"/>
</dbReference>
<feature type="transmembrane region" description="Helical" evidence="9">
    <location>
        <begin position="227"/>
        <end position="246"/>
    </location>
</feature>
<dbReference type="CDD" id="cd08760">
    <property type="entry name" value="Cyt_b561_FRRS1_like"/>
    <property type="match status" value="1"/>
</dbReference>
<evidence type="ECO:0000256" key="9">
    <source>
        <dbReference type="SAM" id="Phobius"/>
    </source>
</evidence>
<proteinExistence type="predicted"/>
<dbReference type="PANTHER" id="PTHR23130:SF171">
    <property type="entry name" value="OS01G0895300 PROTEIN"/>
    <property type="match status" value="1"/>
</dbReference>
<feature type="compositionally biased region" description="Polar residues" evidence="8">
    <location>
        <begin position="368"/>
        <end position="379"/>
    </location>
</feature>
<gene>
    <name evidence="12" type="ORF">CDEB00056_LOCUS8784</name>
</gene>
<keyword evidence="7 9" id="KW-0472">Membrane</keyword>
<keyword evidence="4 10" id="KW-0732">Signal</keyword>
<evidence type="ECO:0000256" key="7">
    <source>
        <dbReference type="ARBA" id="ARBA00023136"/>
    </source>
</evidence>
<feature type="transmembrane region" description="Helical" evidence="9">
    <location>
        <begin position="308"/>
        <end position="327"/>
    </location>
</feature>
<feature type="signal peptide" evidence="10">
    <location>
        <begin position="1"/>
        <end position="25"/>
    </location>
</feature>
<name>A0A7S3Q2Z3_9STRA</name>
<keyword evidence="6 9" id="KW-1133">Transmembrane helix</keyword>
<evidence type="ECO:0000313" key="12">
    <source>
        <dbReference type="EMBL" id="CAE0463943.1"/>
    </source>
</evidence>
<sequence>MKSFSLLQILLLTTCSLLHINVISAHGDANDGDDSSSSSSAAIGTECEAFSQYPVGRGIGGRETYIMVKSTETTITFVMRHTAQAWLSIGFSESGYMVGPRNIAILGSPDNGVAKYLLQGTSPNDVVYMDGTEQTLVNTTFTQNAAEGSELTFTRFLEDGENPDDHIMSNGRVKLIWAFGGTNDFLGHLEAGSIDITIGPCQIFDASGALIVSVDTAAEKRVLKAHGILATIAIGFLMPIGVLSSAARKWLGICWKKEEIFDKKTWFFLHVALMGTSSILFLALFVLAVVGKGMGSGETVHFQTVHEITGLVLFLLVLIQSTIATLFRPSPTTTTAAKHLEADDDDNDNDNNNVGTAIGDEQYPGSDGVNSFDSNSVSKGTDDDDASTMLGTKSVARKFWEAKHTIGGFVIITIGCYELKSGLDLYTVHYGETTNSLGGLLYGWIAVVGVLLLTAAFQIYSRKRKVSRHDE</sequence>
<dbReference type="CDD" id="cd09631">
    <property type="entry name" value="DOMON_DOH"/>
    <property type="match status" value="1"/>
</dbReference>
<keyword evidence="2" id="KW-0813">Transport</keyword>
<feature type="region of interest" description="Disordered" evidence="8">
    <location>
        <begin position="340"/>
        <end position="386"/>
    </location>
</feature>